<dbReference type="InterPro" id="IPR011004">
    <property type="entry name" value="Trimer_LpxA-like_sf"/>
</dbReference>
<dbReference type="PANTHER" id="PTHR23416">
    <property type="entry name" value="SIALIC ACID SYNTHASE-RELATED"/>
    <property type="match status" value="1"/>
</dbReference>
<comment type="similarity">
    <text evidence="1">Belongs to the transferase hexapeptide repeat family.</text>
</comment>
<dbReference type="PANTHER" id="PTHR23416:SF23">
    <property type="entry name" value="ACETYLTRANSFERASE C18B11.09C-RELATED"/>
    <property type="match status" value="1"/>
</dbReference>
<evidence type="ECO:0000256" key="1">
    <source>
        <dbReference type="ARBA" id="ARBA00007274"/>
    </source>
</evidence>
<dbReference type="GO" id="GO:0008925">
    <property type="term" value="F:maltose O-acetyltransferase activity"/>
    <property type="evidence" value="ECO:0007669"/>
    <property type="project" value="UniProtKB-EC"/>
</dbReference>
<comment type="caution">
    <text evidence="3">The sequence shown here is derived from an EMBL/GenBank/DDBJ whole genome shotgun (WGS) entry which is preliminary data.</text>
</comment>
<dbReference type="EMBL" id="SIHJ01000001">
    <property type="protein sequence ID" value="TWT35964.1"/>
    <property type="molecule type" value="Genomic_DNA"/>
</dbReference>
<keyword evidence="3" id="KW-0012">Acyltransferase</keyword>
<dbReference type="Gene3D" id="2.160.10.10">
    <property type="entry name" value="Hexapeptide repeat proteins"/>
    <property type="match status" value="1"/>
</dbReference>
<keyword evidence="2 3" id="KW-0808">Transferase</keyword>
<dbReference type="SUPFAM" id="SSF51161">
    <property type="entry name" value="Trimeric LpxA-like enzymes"/>
    <property type="match status" value="1"/>
</dbReference>
<organism evidence="3 4">
    <name type="scientific">Posidoniimonas corsicana</name>
    <dbReference type="NCBI Taxonomy" id="1938618"/>
    <lineage>
        <taxon>Bacteria</taxon>
        <taxon>Pseudomonadati</taxon>
        <taxon>Planctomycetota</taxon>
        <taxon>Planctomycetia</taxon>
        <taxon>Pirellulales</taxon>
        <taxon>Lacipirellulaceae</taxon>
        <taxon>Posidoniimonas</taxon>
    </lineage>
</organism>
<name>A0A5C5VBH2_9BACT</name>
<dbReference type="Proteomes" id="UP000316714">
    <property type="component" value="Unassembled WGS sequence"/>
</dbReference>
<dbReference type="GO" id="GO:0005829">
    <property type="term" value="C:cytosol"/>
    <property type="evidence" value="ECO:0007669"/>
    <property type="project" value="TreeGrafter"/>
</dbReference>
<evidence type="ECO:0000313" key="3">
    <source>
        <dbReference type="EMBL" id="TWT35964.1"/>
    </source>
</evidence>
<dbReference type="OrthoDB" id="9812571at2"/>
<dbReference type="RefSeq" id="WP_146562513.1">
    <property type="nucleotide sequence ID" value="NZ_SIHJ01000001.1"/>
</dbReference>
<dbReference type="CDD" id="cd05825">
    <property type="entry name" value="LbH_wcaF_like"/>
    <property type="match status" value="1"/>
</dbReference>
<protein>
    <submittedName>
        <fullName evidence="3">Maltose O-acetyltransferase</fullName>
        <ecNumber evidence="3">2.3.1.79</ecNumber>
    </submittedName>
</protein>
<dbReference type="InterPro" id="IPR051159">
    <property type="entry name" value="Hexapeptide_acetyltransf"/>
</dbReference>
<sequence>MPPELDIAENRRAVKYSRGELLLRVVWGLAKPLFRYSPRPCFAWRRWLLRRLGARVGRDVHVYPTAIVYYPWMLSVGDGAAIGEDALVYNLGPVSIGDRATISHRAHLCAGTHDHRDPALPLLRPPITIGPQAWVCAEAFIGPGVTVGEGAVVGARAAAFKDVPDWAIVGGNPASYLGDRVLGESSSGGSCDEAS</sequence>
<proteinExistence type="inferred from homology"/>
<evidence type="ECO:0000313" key="4">
    <source>
        <dbReference type="Proteomes" id="UP000316714"/>
    </source>
</evidence>
<dbReference type="AlphaFoldDB" id="A0A5C5VBH2"/>
<dbReference type="EC" id="2.3.1.79" evidence="3"/>
<accession>A0A5C5VBH2</accession>
<keyword evidence="4" id="KW-1185">Reference proteome</keyword>
<reference evidence="3 4" key="1">
    <citation type="submission" date="2019-02" db="EMBL/GenBank/DDBJ databases">
        <title>Deep-cultivation of Planctomycetes and their phenomic and genomic characterization uncovers novel biology.</title>
        <authorList>
            <person name="Wiegand S."/>
            <person name="Jogler M."/>
            <person name="Boedeker C."/>
            <person name="Pinto D."/>
            <person name="Vollmers J."/>
            <person name="Rivas-Marin E."/>
            <person name="Kohn T."/>
            <person name="Peeters S.H."/>
            <person name="Heuer A."/>
            <person name="Rast P."/>
            <person name="Oberbeckmann S."/>
            <person name="Bunk B."/>
            <person name="Jeske O."/>
            <person name="Meyerdierks A."/>
            <person name="Storesund J.E."/>
            <person name="Kallscheuer N."/>
            <person name="Luecker S."/>
            <person name="Lage O.M."/>
            <person name="Pohl T."/>
            <person name="Merkel B.J."/>
            <person name="Hornburger P."/>
            <person name="Mueller R.-W."/>
            <person name="Bruemmer F."/>
            <person name="Labrenz M."/>
            <person name="Spormann A.M."/>
            <person name="Op Den Camp H."/>
            <person name="Overmann J."/>
            <person name="Amann R."/>
            <person name="Jetten M.S.M."/>
            <person name="Mascher T."/>
            <person name="Medema M.H."/>
            <person name="Devos D.P."/>
            <person name="Kaster A.-K."/>
            <person name="Ovreas L."/>
            <person name="Rohde M."/>
            <person name="Galperin M.Y."/>
            <person name="Jogler C."/>
        </authorList>
    </citation>
    <scope>NUCLEOTIDE SEQUENCE [LARGE SCALE GENOMIC DNA]</scope>
    <source>
        <strain evidence="3 4">KOR34</strain>
    </source>
</reference>
<evidence type="ECO:0000256" key="2">
    <source>
        <dbReference type="ARBA" id="ARBA00022679"/>
    </source>
</evidence>
<gene>
    <name evidence="3" type="primary">maa</name>
    <name evidence="3" type="ORF">KOR34_08610</name>
</gene>